<evidence type="ECO:0000256" key="2">
    <source>
        <dbReference type="ARBA" id="ARBA00007703"/>
    </source>
</evidence>
<dbReference type="InterPro" id="IPR036679">
    <property type="entry name" value="FlgN-like_sf"/>
</dbReference>
<accession>A0A1I4ER36</accession>
<sequence length="146" mass="16282">MKAHEEFVAAINIEINTVKVFVKLLEKEEDALIHGRIDELDMLASDKVRLAEKLESLAKQRIQYLSFLGLSSDKDGMQLWLSKQADDGVQTIWDELVRLALVAQQINKTNGEIISAQLQHSQRAYMALQGAAGNISLYGPNGQAFI</sequence>
<comment type="function">
    <text evidence="1">Required for the efficient initiation of filament assembly.</text>
</comment>
<gene>
    <name evidence="4" type="ORF">SAMN05216302_102941</name>
</gene>
<reference evidence="5" key="1">
    <citation type="submission" date="2016-10" db="EMBL/GenBank/DDBJ databases">
        <authorList>
            <person name="Varghese N."/>
            <person name="Submissions S."/>
        </authorList>
    </citation>
    <scope>NUCLEOTIDE SEQUENCE [LARGE SCALE GENOMIC DNA]</scope>
    <source>
        <strain evidence="5">Nm69</strain>
    </source>
</reference>
<dbReference type="STRING" id="52441.SAMN05216302_102941"/>
<dbReference type="RefSeq" id="WP_090701828.1">
    <property type="nucleotide sequence ID" value="NZ_FOSP01000029.1"/>
</dbReference>
<proteinExistence type="inferred from homology"/>
<evidence type="ECO:0000256" key="3">
    <source>
        <dbReference type="ARBA" id="ARBA00022795"/>
    </source>
</evidence>
<evidence type="ECO:0000256" key="1">
    <source>
        <dbReference type="ARBA" id="ARBA00002397"/>
    </source>
</evidence>
<keyword evidence="5" id="KW-1185">Reference proteome</keyword>
<name>A0A1I4ER36_9PROT</name>
<dbReference type="InterPro" id="IPR007809">
    <property type="entry name" value="FlgN-like"/>
</dbReference>
<dbReference type="EMBL" id="FOSP01000029">
    <property type="protein sequence ID" value="SFL06977.1"/>
    <property type="molecule type" value="Genomic_DNA"/>
</dbReference>
<dbReference type="SUPFAM" id="SSF140566">
    <property type="entry name" value="FlgN-like"/>
    <property type="match status" value="1"/>
</dbReference>
<dbReference type="GO" id="GO:0044780">
    <property type="term" value="P:bacterial-type flagellum assembly"/>
    <property type="evidence" value="ECO:0007669"/>
    <property type="project" value="InterPro"/>
</dbReference>
<evidence type="ECO:0000313" key="4">
    <source>
        <dbReference type="EMBL" id="SFL06977.1"/>
    </source>
</evidence>
<dbReference type="Gene3D" id="1.20.58.300">
    <property type="entry name" value="FlgN-like"/>
    <property type="match status" value="1"/>
</dbReference>
<dbReference type="Proteomes" id="UP000199533">
    <property type="component" value="Unassembled WGS sequence"/>
</dbReference>
<keyword evidence="4" id="KW-0966">Cell projection</keyword>
<dbReference type="AlphaFoldDB" id="A0A1I4ER36"/>
<evidence type="ECO:0000313" key="5">
    <source>
        <dbReference type="Proteomes" id="UP000199533"/>
    </source>
</evidence>
<keyword evidence="4" id="KW-0969">Cilium</keyword>
<keyword evidence="3" id="KW-1005">Bacterial flagellum biogenesis</keyword>
<keyword evidence="4" id="KW-0282">Flagellum</keyword>
<organism evidence="4 5">
    <name type="scientific">Nitrosomonas aestuarii</name>
    <dbReference type="NCBI Taxonomy" id="52441"/>
    <lineage>
        <taxon>Bacteria</taxon>
        <taxon>Pseudomonadati</taxon>
        <taxon>Pseudomonadota</taxon>
        <taxon>Betaproteobacteria</taxon>
        <taxon>Nitrosomonadales</taxon>
        <taxon>Nitrosomonadaceae</taxon>
        <taxon>Nitrosomonas</taxon>
    </lineage>
</organism>
<protein>
    <submittedName>
        <fullName evidence="4">Flagella synthesis protein FlgN</fullName>
    </submittedName>
</protein>
<comment type="similarity">
    <text evidence="2">Belongs to the FlgN family.</text>
</comment>
<dbReference type="Pfam" id="PF05130">
    <property type="entry name" value="FlgN"/>
    <property type="match status" value="1"/>
</dbReference>
<dbReference type="OrthoDB" id="8546556at2"/>